<accession>A0ABT5G402</accession>
<sequence length="235" mass="26597">MTVHTPGHPVTSRPSPLGRHRISSEESVPHPRRRGAPPEEGEFVRPLTRRQVDDRLWELDELYARTSSCAPREPAYVGPSGQDRWTAFQQRLADHIRRPGFELLVAEAVGPSGARDLTACAYGFPVHRGGSWWRDLDGYLPEDLLDVAHADGLFAIADILVERRVRTQDQARDWNLARRLQKRLLAGHTGAVGVTLVDRGDMDSYRALLAWGWRPSPTETWATSRFVSRRLLVLR</sequence>
<dbReference type="EMBL" id="JAQOSK010000017">
    <property type="protein sequence ID" value="MDC2959539.1"/>
    <property type="molecule type" value="Genomic_DNA"/>
</dbReference>
<gene>
    <name evidence="2" type="ORF">PO587_34455</name>
</gene>
<organism evidence="2 3">
    <name type="scientific">Streptomyces gilvifuscus</name>
    <dbReference type="NCBI Taxonomy" id="1550617"/>
    <lineage>
        <taxon>Bacteria</taxon>
        <taxon>Bacillati</taxon>
        <taxon>Actinomycetota</taxon>
        <taxon>Actinomycetes</taxon>
        <taxon>Kitasatosporales</taxon>
        <taxon>Streptomycetaceae</taxon>
        <taxon>Streptomyces</taxon>
    </lineage>
</organism>
<dbReference type="RefSeq" id="WP_272177930.1">
    <property type="nucleotide sequence ID" value="NZ_JAQOSK010000017.1"/>
</dbReference>
<proteinExistence type="predicted"/>
<comment type="caution">
    <text evidence="2">The sequence shown here is derived from an EMBL/GenBank/DDBJ whole genome shotgun (WGS) entry which is preliminary data.</text>
</comment>
<evidence type="ECO:0000313" key="2">
    <source>
        <dbReference type="EMBL" id="MDC2959539.1"/>
    </source>
</evidence>
<evidence type="ECO:0000313" key="3">
    <source>
        <dbReference type="Proteomes" id="UP001221328"/>
    </source>
</evidence>
<feature type="region of interest" description="Disordered" evidence="1">
    <location>
        <begin position="1"/>
        <end position="44"/>
    </location>
</feature>
<reference evidence="2 3" key="1">
    <citation type="journal article" date="2015" name="Int. J. Syst. Evol. Microbiol.">
        <title>Streptomyces gilvifuscus sp. nov., an actinomycete that produces antibacterial compounds isolated from soil.</title>
        <authorList>
            <person name="Nguyen T.M."/>
            <person name="Kim J."/>
        </authorList>
    </citation>
    <scope>NUCLEOTIDE SEQUENCE [LARGE SCALE GENOMIC DNA]</scope>
    <source>
        <strain evidence="2 3">T113</strain>
    </source>
</reference>
<dbReference type="Proteomes" id="UP001221328">
    <property type="component" value="Unassembled WGS sequence"/>
</dbReference>
<protein>
    <submittedName>
        <fullName evidence="2">Uncharacterized protein</fullName>
    </submittedName>
</protein>
<name>A0ABT5G402_9ACTN</name>
<keyword evidence="3" id="KW-1185">Reference proteome</keyword>
<evidence type="ECO:0000256" key="1">
    <source>
        <dbReference type="SAM" id="MobiDB-lite"/>
    </source>
</evidence>